<evidence type="ECO:0000256" key="3">
    <source>
        <dbReference type="SAM" id="SignalP"/>
    </source>
</evidence>
<evidence type="ECO:0000256" key="1">
    <source>
        <dbReference type="SAM" id="Coils"/>
    </source>
</evidence>
<feature type="region of interest" description="Disordered" evidence="2">
    <location>
        <begin position="174"/>
        <end position="206"/>
    </location>
</feature>
<feature type="coiled-coil region" evidence="1">
    <location>
        <begin position="65"/>
        <end position="92"/>
    </location>
</feature>
<gene>
    <name evidence="4" type="ORF">KFE25_012073</name>
</gene>
<feature type="compositionally biased region" description="Basic and acidic residues" evidence="2">
    <location>
        <begin position="174"/>
        <end position="183"/>
    </location>
</feature>
<evidence type="ECO:0008006" key="6">
    <source>
        <dbReference type="Google" id="ProtNLM"/>
    </source>
</evidence>
<dbReference type="Proteomes" id="UP000751190">
    <property type="component" value="Unassembled WGS sequence"/>
</dbReference>
<keyword evidence="5" id="KW-1185">Reference proteome</keyword>
<comment type="caution">
    <text evidence="4">The sequence shown here is derived from an EMBL/GenBank/DDBJ whole genome shotgun (WGS) entry which is preliminary data.</text>
</comment>
<protein>
    <recommendedName>
        <fullName evidence="6">SHSP domain-containing protein</fullName>
    </recommendedName>
</protein>
<name>A0A8J5XE90_DIALT</name>
<evidence type="ECO:0000313" key="5">
    <source>
        <dbReference type="Proteomes" id="UP000751190"/>
    </source>
</evidence>
<sequence length="206" mass="22314">MIHQVFLLALPLASAAWFDYVGPYALQPMGHHVLDSPWAAPRYLHDEFGRALSRLSSRGEVRGLVRGLVDELEAAMARLDRLEGQVKVSRDDEGGLSVAVEGMAPGVEVEVDENVLKVSGTSTDGKTAIRRALGLPRRVANTVFISAMVDERGMLLVKVPRDALEPEPARVHARIDVKQHKTLDAPADGPPAAAEGEQKKSGWLGK</sequence>
<dbReference type="AlphaFoldDB" id="A0A8J5XE90"/>
<accession>A0A8J5XE90</accession>
<evidence type="ECO:0000313" key="4">
    <source>
        <dbReference type="EMBL" id="KAG8462253.1"/>
    </source>
</evidence>
<reference evidence="4" key="1">
    <citation type="submission" date="2021-05" db="EMBL/GenBank/DDBJ databases">
        <title>The genome of the haptophyte Pavlova lutheri (Diacronema luteri, Pavlovales) - a model for lipid biosynthesis in eukaryotic algae.</title>
        <authorList>
            <person name="Hulatt C.J."/>
            <person name="Posewitz M.C."/>
        </authorList>
    </citation>
    <scope>NUCLEOTIDE SEQUENCE</scope>
    <source>
        <strain evidence="4">NIVA-4/92</strain>
    </source>
</reference>
<feature type="compositionally biased region" description="Low complexity" evidence="2">
    <location>
        <begin position="184"/>
        <end position="195"/>
    </location>
</feature>
<proteinExistence type="predicted"/>
<organism evidence="4 5">
    <name type="scientific">Diacronema lutheri</name>
    <name type="common">Unicellular marine alga</name>
    <name type="synonym">Monochrysis lutheri</name>
    <dbReference type="NCBI Taxonomy" id="2081491"/>
    <lineage>
        <taxon>Eukaryota</taxon>
        <taxon>Haptista</taxon>
        <taxon>Haptophyta</taxon>
        <taxon>Pavlovophyceae</taxon>
        <taxon>Pavlovales</taxon>
        <taxon>Pavlovaceae</taxon>
        <taxon>Diacronema</taxon>
    </lineage>
</organism>
<feature type="signal peptide" evidence="3">
    <location>
        <begin position="1"/>
        <end position="15"/>
    </location>
</feature>
<feature type="chain" id="PRO_5035223704" description="SHSP domain-containing protein" evidence="3">
    <location>
        <begin position="16"/>
        <end position="206"/>
    </location>
</feature>
<evidence type="ECO:0000256" key="2">
    <source>
        <dbReference type="SAM" id="MobiDB-lite"/>
    </source>
</evidence>
<keyword evidence="3" id="KW-0732">Signal</keyword>
<dbReference type="EMBL" id="JAGTXO010000021">
    <property type="protein sequence ID" value="KAG8462253.1"/>
    <property type="molecule type" value="Genomic_DNA"/>
</dbReference>
<keyword evidence="1" id="KW-0175">Coiled coil</keyword>